<dbReference type="EMBL" id="LAZR01002264">
    <property type="protein sequence ID" value="KKN32254.1"/>
    <property type="molecule type" value="Genomic_DNA"/>
</dbReference>
<protein>
    <submittedName>
        <fullName evidence="1">Uncharacterized protein</fullName>
    </submittedName>
</protein>
<dbReference type="AlphaFoldDB" id="A0A0F9PPZ1"/>
<organism evidence="1">
    <name type="scientific">marine sediment metagenome</name>
    <dbReference type="NCBI Taxonomy" id="412755"/>
    <lineage>
        <taxon>unclassified sequences</taxon>
        <taxon>metagenomes</taxon>
        <taxon>ecological metagenomes</taxon>
    </lineage>
</organism>
<proteinExistence type="predicted"/>
<sequence>MSDFWIKFYPNLKNCRISSTEIYFNMIIINQLLNQSIPMIAGKPLMIMQKTGILVAIKDGLML</sequence>
<evidence type="ECO:0000313" key="1">
    <source>
        <dbReference type="EMBL" id="KKN32254.1"/>
    </source>
</evidence>
<comment type="caution">
    <text evidence="1">The sequence shown here is derived from an EMBL/GenBank/DDBJ whole genome shotgun (WGS) entry which is preliminary data.</text>
</comment>
<gene>
    <name evidence="1" type="ORF">LCGC14_0815740</name>
</gene>
<reference evidence="1" key="1">
    <citation type="journal article" date="2015" name="Nature">
        <title>Complex archaea that bridge the gap between prokaryotes and eukaryotes.</title>
        <authorList>
            <person name="Spang A."/>
            <person name="Saw J.H."/>
            <person name="Jorgensen S.L."/>
            <person name="Zaremba-Niedzwiedzka K."/>
            <person name="Martijn J."/>
            <person name="Lind A.E."/>
            <person name="van Eijk R."/>
            <person name="Schleper C."/>
            <person name="Guy L."/>
            <person name="Ettema T.J."/>
        </authorList>
    </citation>
    <scope>NUCLEOTIDE SEQUENCE</scope>
</reference>
<accession>A0A0F9PPZ1</accession>
<name>A0A0F9PPZ1_9ZZZZ</name>